<dbReference type="PANTHER" id="PTHR18919:SF107">
    <property type="entry name" value="ACETYL-COA ACETYLTRANSFERASE, CYTOSOLIC"/>
    <property type="match status" value="1"/>
</dbReference>
<organism evidence="7 8">
    <name type="scientific">candidate division CSSED10-310 bacterium</name>
    <dbReference type="NCBI Taxonomy" id="2855610"/>
    <lineage>
        <taxon>Bacteria</taxon>
        <taxon>Bacteria division CSSED10-310</taxon>
    </lineage>
</organism>
<dbReference type="PROSITE" id="PS00737">
    <property type="entry name" value="THIOLASE_2"/>
    <property type="match status" value="1"/>
</dbReference>
<dbReference type="InterPro" id="IPR020613">
    <property type="entry name" value="Thiolase_CS"/>
</dbReference>
<dbReference type="SUPFAM" id="SSF53901">
    <property type="entry name" value="Thiolase-like"/>
    <property type="match status" value="2"/>
</dbReference>
<evidence type="ECO:0000256" key="2">
    <source>
        <dbReference type="ARBA" id="ARBA00022679"/>
    </source>
</evidence>
<feature type="domain" description="Thiolase N-terminal" evidence="5">
    <location>
        <begin position="23"/>
        <end position="296"/>
    </location>
</feature>
<keyword evidence="3 4" id="KW-0012">Acyltransferase</keyword>
<dbReference type="PANTHER" id="PTHR18919">
    <property type="entry name" value="ACETYL-COA C-ACYLTRANSFERASE"/>
    <property type="match status" value="1"/>
</dbReference>
<gene>
    <name evidence="7" type="ORF">ACFL27_13110</name>
</gene>
<dbReference type="Pfam" id="PF00108">
    <property type="entry name" value="Thiolase_N"/>
    <property type="match status" value="1"/>
</dbReference>
<dbReference type="PIRSF" id="PIRSF000429">
    <property type="entry name" value="Ac-CoA_Ac_transf"/>
    <property type="match status" value="1"/>
</dbReference>
<dbReference type="Pfam" id="PF02803">
    <property type="entry name" value="Thiolase_C"/>
    <property type="match status" value="1"/>
</dbReference>
<evidence type="ECO:0000256" key="3">
    <source>
        <dbReference type="ARBA" id="ARBA00023315"/>
    </source>
</evidence>
<dbReference type="InterPro" id="IPR020616">
    <property type="entry name" value="Thiolase_N"/>
</dbReference>
<reference evidence="7 8" key="1">
    <citation type="submission" date="2024-09" db="EMBL/GenBank/DDBJ databases">
        <title>Laminarin stimulates single cell rates of sulfate reduction while oxygen inhibits transcriptomic activity in coastal marine sediment.</title>
        <authorList>
            <person name="Lindsay M."/>
            <person name="Orcutt B."/>
            <person name="Emerson D."/>
            <person name="Stepanauskas R."/>
            <person name="D'Angelo T."/>
        </authorList>
    </citation>
    <scope>NUCLEOTIDE SEQUENCE [LARGE SCALE GENOMIC DNA]</scope>
    <source>
        <strain evidence="7">SAG AM-311-K15</strain>
    </source>
</reference>
<keyword evidence="2 4" id="KW-0808">Transferase</keyword>
<sequence>MAKTTAQKKAPRKKAAKPPKNRVAIIAGCRTPFVRAFKEYNGLSPLELSRLAAAELMRRIEMDPKDFDNVFWGTTIPIMRFPNLGREVAIALGNYDAPGQTVMRACSSGSQSLTSGAEHIMMGYSSCALVGGADSISFAPVPYSKKVIDPLQDFGRAKSMGKKLEALRKVPLSGLIPTPPSLTEFSTGYTMGQHGEMMAKINGITREAQDDYAWLTHKRAGEATDDGRLPAELVPVYLPPKFEKVITFDTMIRKNPDRDSLKRLKPVFDRKYGTLTAGNSSPLTDGAAALLIMSEERAKAEGRVPLGYLKAYAYVGIDPFEQLLLGPSYSTPLALDRAHLKLDDMEVIDMHEAFAVQILSNIQKLESEEFAQTKLNRKEPVGKIDMEKFNILGGSVAVGHPFGATGTRQVITALNELNRRKGQYAMVSQCAGGAMGSTLIFERE</sequence>
<evidence type="ECO:0000259" key="5">
    <source>
        <dbReference type="Pfam" id="PF00108"/>
    </source>
</evidence>
<dbReference type="EC" id="2.3.1.16" evidence="7"/>
<name>A0ABV6YY75_UNCC1</name>
<protein>
    <submittedName>
        <fullName evidence="7">Acetyl-CoA C-acyltransferase</fullName>
        <ecNumber evidence="7">2.3.1.16</ecNumber>
    </submittedName>
</protein>
<evidence type="ECO:0000313" key="7">
    <source>
        <dbReference type="EMBL" id="MFC1851127.1"/>
    </source>
</evidence>
<feature type="domain" description="Thiolase C-terminal" evidence="6">
    <location>
        <begin position="305"/>
        <end position="443"/>
    </location>
</feature>
<keyword evidence="8" id="KW-1185">Reference proteome</keyword>
<dbReference type="InterPro" id="IPR002155">
    <property type="entry name" value="Thiolase"/>
</dbReference>
<dbReference type="Proteomes" id="UP001594351">
    <property type="component" value="Unassembled WGS sequence"/>
</dbReference>
<evidence type="ECO:0000256" key="1">
    <source>
        <dbReference type="ARBA" id="ARBA00010982"/>
    </source>
</evidence>
<dbReference type="InterPro" id="IPR016039">
    <property type="entry name" value="Thiolase-like"/>
</dbReference>
<evidence type="ECO:0000256" key="4">
    <source>
        <dbReference type="RuleBase" id="RU003557"/>
    </source>
</evidence>
<evidence type="ECO:0000259" key="6">
    <source>
        <dbReference type="Pfam" id="PF02803"/>
    </source>
</evidence>
<dbReference type="CDD" id="cd00751">
    <property type="entry name" value="thiolase"/>
    <property type="match status" value="1"/>
</dbReference>
<dbReference type="EMBL" id="JBHPBY010000155">
    <property type="protein sequence ID" value="MFC1851127.1"/>
    <property type="molecule type" value="Genomic_DNA"/>
</dbReference>
<dbReference type="NCBIfam" id="TIGR01930">
    <property type="entry name" value="AcCoA-C-Actrans"/>
    <property type="match status" value="1"/>
</dbReference>
<dbReference type="Gene3D" id="3.40.47.10">
    <property type="match status" value="1"/>
</dbReference>
<proteinExistence type="inferred from homology"/>
<evidence type="ECO:0000313" key="8">
    <source>
        <dbReference type="Proteomes" id="UP001594351"/>
    </source>
</evidence>
<comment type="caution">
    <text evidence="7">The sequence shown here is derived from an EMBL/GenBank/DDBJ whole genome shotgun (WGS) entry which is preliminary data.</text>
</comment>
<dbReference type="InterPro" id="IPR020617">
    <property type="entry name" value="Thiolase_C"/>
</dbReference>
<comment type="similarity">
    <text evidence="1 4">Belongs to the thiolase-like superfamily. Thiolase family.</text>
</comment>
<accession>A0ABV6YY75</accession>
<dbReference type="GO" id="GO:0003988">
    <property type="term" value="F:acetyl-CoA C-acyltransferase activity"/>
    <property type="evidence" value="ECO:0007669"/>
    <property type="project" value="UniProtKB-EC"/>
</dbReference>